<evidence type="ECO:0000313" key="3">
    <source>
        <dbReference type="Proteomes" id="UP000186364"/>
    </source>
</evidence>
<dbReference type="RefSeq" id="WP_075628904.1">
    <property type="nucleotide sequence ID" value="NZ_FOAM01000003.1"/>
</dbReference>
<gene>
    <name evidence="2" type="ORF">BJF93_16535</name>
</gene>
<dbReference type="AlphaFoldDB" id="A0A1Q9ASX4"/>
<dbReference type="EMBL" id="MKIP01000057">
    <property type="protein sequence ID" value="OLP58479.1"/>
    <property type="molecule type" value="Genomic_DNA"/>
</dbReference>
<dbReference type="InterPro" id="IPR009935">
    <property type="entry name" value="DUF1467"/>
</dbReference>
<keyword evidence="1" id="KW-1133">Transmembrane helix</keyword>
<keyword evidence="1" id="KW-0472">Membrane</keyword>
<evidence type="ECO:0000256" key="1">
    <source>
        <dbReference type="SAM" id="Phobius"/>
    </source>
</evidence>
<comment type="caution">
    <text evidence="2">The sequence shown here is derived from an EMBL/GenBank/DDBJ whole genome shotgun (WGS) entry which is preliminary data.</text>
</comment>
<keyword evidence="1" id="KW-0812">Transmembrane</keyword>
<evidence type="ECO:0008006" key="4">
    <source>
        <dbReference type="Google" id="ProtNLM"/>
    </source>
</evidence>
<dbReference type="Proteomes" id="UP000186364">
    <property type="component" value="Unassembled WGS sequence"/>
</dbReference>
<sequence>MPIFSIIAIYFVIWWLTLFVVLPVGMRSQAEEHEVVRGSAESAPARFNALKVFGATTILAALIQTVFYVLMHVYGLSVDSIPRFAPVFY</sequence>
<proteinExistence type="predicted"/>
<feature type="transmembrane region" description="Helical" evidence="1">
    <location>
        <begin position="6"/>
        <end position="26"/>
    </location>
</feature>
<protein>
    <recommendedName>
        <fullName evidence="4">DUF1467 domain-containing protein</fullName>
    </recommendedName>
</protein>
<reference evidence="2 3" key="1">
    <citation type="submission" date="2016-09" db="EMBL/GenBank/DDBJ databases">
        <title>Rhizobium sp. nov., a novel species isolated from the rice rhizosphere.</title>
        <authorList>
            <person name="Zhao J."/>
            <person name="Zhang X."/>
        </authorList>
    </citation>
    <scope>NUCLEOTIDE SEQUENCE [LARGE SCALE GENOMIC DNA]</scope>
    <source>
        <strain evidence="2 3">1.7048</strain>
    </source>
</reference>
<dbReference type="Pfam" id="PF07330">
    <property type="entry name" value="DUF1467"/>
    <property type="match status" value="1"/>
</dbReference>
<feature type="transmembrane region" description="Helical" evidence="1">
    <location>
        <begin position="47"/>
        <end position="70"/>
    </location>
</feature>
<dbReference type="OrthoDB" id="9804637at2"/>
<name>A0A1Q9ASX4_9HYPH</name>
<accession>A0A1Q9ASX4</accession>
<evidence type="ECO:0000313" key="2">
    <source>
        <dbReference type="EMBL" id="OLP58479.1"/>
    </source>
</evidence>
<keyword evidence="3" id="KW-1185">Reference proteome</keyword>
<organism evidence="2 3">
    <name type="scientific">Xaviernesmea oryzae</name>
    <dbReference type="NCBI Taxonomy" id="464029"/>
    <lineage>
        <taxon>Bacteria</taxon>
        <taxon>Pseudomonadati</taxon>
        <taxon>Pseudomonadota</taxon>
        <taxon>Alphaproteobacteria</taxon>
        <taxon>Hyphomicrobiales</taxon>
        <taxon>Rhizobiaceae</taxon>
        <taxon>Rhizobium/Agrobacterium group</taxon>
        <taxon>Xaviernesmea</taxon>
    </lineage>
</organism>